<accession>A0A6J7WWE2</accession>
<evidence type="ECO:0000313" key="1">
    <source>
        <dbReference type="EMBL" id="CAB5222326.1"/>
    </source>
</evidence>
<proteinExistence type="predicted"/>
<sequence>MTTDPSQRSYSWSEMADLTHATQVETFGWCACEDGQQTYEDCPQ</sequence>
<name>A0A6J7WWE2_9CAUD</name>
<organism evidence="1">
    <name type="scientific">uncultured Caudovirales phage</name>
    <dbReference type="NCBI Taxonomy" id="2100421"/>
    <lineage>
        <taxon>Viruses</taxon>
        <taxon>Duplodnaviria</taxon>
        <taxon>Heunggongvirae</taxon>
        <taxon>Uroviricota</taxon>
        <taxon>Caudoviricetes</taxon>
        <taxon>Peduoviridae</taxon>
        <taxon>Maltschvirus</taxon>
        <taxon>Maltschvirus maltsch</taxon>
    </lineage>
</organism>
<gene>
    <name evidence="1" type="ORF">UFOVP361_126</name>
</gene>
<dbReference type="EMBL" id="LR798301">
    <property type="protein sequence ID" value="CAB5222326.1"/>
    <property type="molecule type" value="Genomic_DNA"/>
</dbReference>
<protein>
    <submittedName>
        <fullName evidence="1">Uncharacterized protein</fullName>
    </submittedName>
</protein>
<reference evidence="1" key="1">
    <citation type="submission" date="2020-05" db="EMBL/GenBank/DDBJ databases">
        <authorList>
            <person name="Chiriac C."/>
            <person name="Salcher M."/>
            <person name="Ghai R."/>
            <person name="Kavagutti S V."/>
        </authorList>
    </citation>
    <scope>NUCLEOTIDE SEQUENCE</scope>
</reference>